<dbReference type="Proteomes" id="UP000183868">
    <property type="component" value="Chromosome"/>
</dbReference>
<sequence length="165" mass="18795" precursor="true">MNKLVLLISIIVFSLFSCNKNGVNTPNLEDWELEVNQLKEATEKYVDFKVAKSEGWIDVSGYVPNMGHHFLNPAYSDGVFELEKPEIILYLPDENGVMQMVAVEYSIIPEDPENPGNPPEGFTGDLDEWHFNEELKQWQLHVWIKLENPDGIFAPFNPAIGDESN</sequence>
<protein>
    <recommendedName>
        <fullName evidence="6">Lipoprotein</fullName>
    </recommendedName>
</protein>
<dbReference type="AlphaFoldDB" id="H1XQU5"/>
<dbReference type="STRING" id="880073.Cabys_1608"/>
<dbReference type="EMBL" id="CP018099">
    <property type="protein sequence ID" value="APF18357.1"/>
    <property type="molecule type" value="Genomic_DNA"/>
</dbReference>
<evidence type="ECO:0000313" key="2">
    <source>
        <dbReference type="EMBL" id="APF18357.1"/>
    </source>
</evidence>
<dbReference type="OrthoDB" id="2449873at2"/>
<dbReference type="EMBL" id="CM001402">
    <property type="protein sequence ID" value="EHO42368.1"/>
    <property type="molecule type" value="Genomic_DNA"/>
</dbReference>
<feature type="signal peptide" evidence="1">
    <location>
        <begin position="1"/>
        <end position="19"/>
    </location>
</feature>
<evidence type="ECO:0000313" key="4">
    <source>
        <dbReference type="Proteomes" id="UP000004671"/>
    </source>
</evidence>
<keyword evidence="1" id="KW-0732">Signal</keyword>
<organism evidence="3 4">
    <name type="scientific">Caldithrix abyssi DSM 13497</name>
    <dbReference type="NCBI Taxonomy" id="880073"/>
    <lineage>
        <taxon>Bacteria</taxon>
        <taxon>Pseudomonadati</taxon>
        <taxon>Calditrichota</taxon>
        <taxon>Calditrichia</taxon>
        <taxon>Calditrichales</taxon>
        <taxon>Calditrichaceae</taxon>
        <taxon>Caldithrix</taxon>
    </lineage>
</organism>
<gene>
    <name evidence="2" type="ORF">Cabys_1608</name>
    <name evidence="3" type="ORF">Calab_2760</name>
</gene>
<evidence type="ECO:0000313" key="3">
    <source>
        <dbReference type="EMBL" id="EHO42368.1"/>
    </source>
</evidence>
<evidence type="ECO:0008006" key="6">
    <source>
        <dbReference type="Google" id="ProtNLM"/>
    </source>
</evidence>
<dbReference type="Proteomes" id="UP000004671">
    <property type="component" value="Chromosome"/>
</dbReference>
<keyword evidence="4" id="KW-1185">Reference proteome</keyword>
<evidence type="ECO:0000256" key="1">
    <source>
        <dbReference type="SAM" id="SignalP"/>
    </source>
</evidence>
<evidence type="ECO:0000313" key="5">
    <source>
        <dbReference type="Proteomes" id="UP000183868"/>
    </source>
</evidence>
<reference evidence="3 4" key="1">
    <citation type="submission" date="2011-09" db="EMBL/GenBank/DDBJ databases">
        <title>The permanent draft genome of Caldithrix abyssi DSM 13497.</title>
        <authorList>
            <consortium name="US DOE Joint Genome Institute (JGI-PGF)"/>
            <person name="Lucas S."/>
            <person name="Han J."/>
            <person name="Lapidus A."/>
            <person name="Bruce D."/>
            <person name="Goodwin L."/>
            <person name="Pitluck S."/>
            <person name="Peters L."/>
            <person name="Kyrpides N."/>
            <person name="Mavromatis K."/>
            <person name="Ivanova N."/>
            <person name="Mikhailova N."/>
            <person name="Chertkov O."/>
            <person name="Detter J.C."/>
            <person name="Tapia R."/>
            <person name="Han C."/>
            <person name="Land M."/>
            <person name="Hauser L."/>
            <person name="Markowitz V."/>
            <person name="Cheng J.-F."/>
            <person name="Hugenholtz P."/>
            <person name="Woyke T."/>
            <person name="Wu D."/>
            <person name="Spring S."/>
            <person name="Brambilla E."/>
            <person name="Klenk H.-P."/>
            <person name="Eisen J.A."/>
        </authorList>
    </citation>
    <scope>NUCLEOTIDE SEQUENCE [LARGE SCALE GENOMIC DNA]</scope>
    <source>
        <strain evidence="3 4">DSM 13497</strain>
    </source>
</reference>
<feature type="chain" id="PRO_5010834584" description="Lipoprotein" evidence="1">
    <location>
        <begin position="20"/>
        <end position="165"/>
    </location>
</feature>
<dbReference type="PaxDb" id="880073-Calab_2760"/>
<dbReference type="PROSITE" id="PS51257">
    <property type="entry name" value="PROKAR_LIPOPROTEIN"/>
    <property type="match status" value="1"/>
</dbReference>
<accession>H1XQU5</accession>
<name>H1XQU5_CALAY</name>
<proteinExistence type="predicted"/>
<dbReference type="HOGENOM" id="CLU_119080_0_0_0"/>
<reference evidence="2 5" key="2">
    <citation type="submission" date="2016-11" db="EMBL/GenBank/DDBJ databases">
        <title>Genomic analysis of Caldithrix abyssi and proposal of a novel bacterial phylum Caldithrichaeota.</title>
        <authorList>
            <person name="Kublanov I."/>
            <person name="Sigalova O."/>
            <person name="Gavrilov S."/>
            <person name="Lebedinsky A."/>
            <person name="Ivanova N."/>
            <person name="Daum C."/>
            <person name="Reddy T."/>
            <person name="Klenk H.P."/>
            <person name="Goker M."/>
            <person name="Reva O."/>
            <person name="Miroshnichenko M."/>
            <person name="Kyprides N."/>
            <person name="Woyke T."/>
            <person name="Gelfand M."/>
        </authorList>
    </citation>
    <scope>NUCLEOTIDE SEQUENCE [LARGE SCALE GENOMIC DNA]</scope>
    <source>
        <strain evidence="2 5">LF13</strain>
    </source>
</reference>
<dbReference type="KEGG" id="caby:Cabys_1608"/>
<dbReference type="RefSeq" id="WP_006929670.1">
    <property type="nucleotide sequence ID" value="NZ_CM001402.1"/>
</dbReference>